<gene>
    <name evidence="2" type="ORF">IAB04_07235</name>
</gene>
<evidence type="ECO:0000313" key="3">
    <source>
        <dbReference type="Proteomes" id="UP000824111"/>
    </source>
</evidence>
<feature type="signal peptide" evidence="1">
    <location>
        <begin position="1"/>
        <end position="25"/>
    </location>
</feature>
<dbReference type="EMBL" id="DVND01000183">
    <property type="protein sequence ID" value="HIU49143.1"/>
    <property type="molecule type" value="Genomic_DNA"/>
</dbReference>
<evidence type="ECO:0000256" key="1">
    <source>
        <dbReference type="SAM" id="SignalP"/>
    </source>
</evidence>
<protein>
    <submittedName>
        <fullName evidence="2">Uncharacterized protein</fullName>
    </submittedName>
</protein>
<proteinExistence type="predicted"/>
<accession>A0A9D1LW26</accession>
<reference evidence="2" key="2">
    <citation type="journal article" date="2021" name="PeerJ">
        <title>Extensive microbial diversity within the chicken gut microbiome revealed by metagenomics and culture.</title>
        <authorList>
            <person name="Gilroy R."/>
            <person name="Ravi A."/>
            <person name="Getino M."/>
            <person name="Pursley I."/>
            <person name="Horton D.L."/>
            <person name="Alikhan N.F."/>
            <person name="Baker D."/>
            <person name="Gharbi K."/>
            <person name="Hall N."/>
            <person name="Watson M."/>
            <person name="Adriaenssens E.M."/>
            <person name="Foster-Nyarko E."/>
            <person name="Jarju S."/>
            <person name="Secka A."/>
            <person name="Antonio M."/>
            <person name="Oren A."/>
            <person name="Chaudhuri R.R."/>
            <person name="La Ragione R."/>
            <person name="Hildebrand F."/>
            <person name="Pallen M.J."/>
        </authorList>
    </citation>
    <scope>NUCLEOTIDE SEQUENCE</scope>
    <source>
        <strain evidence="2">ChiSjej4B22-9803</strain>
    </source>
</reference>
<dbReference type="Gene3D" id="2.60.120.260">
    <property type="entry name" value="Galactose-binding domain-like"/>
    <property type="match status" value="2"/>
</dbReference>
<feature type="chain" id="PRO_5038854545" evidence="1">
    <location>
        <begin position="26"/>
        <end position="614"/>
    </location>
</feature>
<dbReference type="AlphaFoldDB" id="A0A9D1LW26"/>
<dbReference type="Proteomes" id="UP000824111">
    <property type="component" value="Unassembled WGS sequence"/>
</dbReference>
<name>A0A9D1LW26_9FIRM</name>
<evidence type="ECO:0000313" key="2">
    <source>
        <dbReference type="EMBL" id="HIU49143.1"/>
    </source>
</evidence>
<organism evidence="2 3">
    <name type="scientific">Candidatus Avimonoglobus intestinipullorum</name>
    <dbReference type="NCBI Taxonomy" id="2840699"/>
    <lineage>
        <taxon>Bacteria</taxon>
        <taxon>Bacillati</taxon>
        <taxon>Bacillota</taxon>
        <taxon>Clostridia</taxon>
        <taxon>Eubacteriales</taxon>
        <taxon>Candidatus Avimonoglobus</taxon>
    </lineage>
</organism>
<reference evidence="2" key="1">
    <citation type="submission" date="2020-10" db="EMBL/GenBank/DDBJ databases">
        <authorList>
            <person name="Gilroy R."/>
        </authorList>
    </citation>
    <scope>NUCLEOTIDE SEQUENCE</scope>
    <source>
        <strain evidence="2">ChiSjej4B22-9803</strain>
    </source>
</reference>
<sequence>MLKKLLSGILCVGMLMGAAVMPASAEMVTTPLPGWPASFCEIPEGVEQGDLGVEIITDPEFVQSGEKALHVFGKQDLDGYNVQAVQNIAALEQGKTYRLTGKFWVSRNTWRVRLVFGNKKLEQLGNIVGELNTWCDAEYTFEYDAAKFENSKDFKIQVAGNGEVYADNLSLKEVLYDTDGETVIGYGEELLQNGDFEESSPQPAEADFVNVAARNGANFIAVKTTAPETAIYAVGSDGILSALELEPVLSNPTYNLNVYAHTGLTNDTEYSYVVKTVNEYGEESDGITVSGTPSAAYDDYIKLNSWQYKHYGNNAGGVSGSNFGTADIKNGIGVDGSAALYLTNMTDSSTPGDYLYVTNGSFKFETGKTYKLSYWQKNGAHNTREDSMGVRFSKGKISFDGGKTYSDEGKDGRPAVIPDDGQWHEQVAYVTATGEKSNMEIRLYRHFESLILDNFTMYEVDSNLEVVPGAQNLFAELNGDFEEGIEDGTMTCTFNFYSAYETGEIMDPTPISALSDLAMYETDYLHTEAAIKNSAYADGKAFEFYLALYKDGALYDLKKLDATAAYVPTSSDGETYGITCRIPALDTGVYEVRAIVLDGTDTMTPLCEAGVLAE</sequence>
<comment type="caution">
    <text evidence="2">The sequence shown here is derived from an EMBL/GenBank/DDBJ whole genome shotgun (WGS) entry which is preliminary data.</text>
</comment>
<keyword evidence="1" id="KW-0732">Signal</keyword>